<dbReference type="Gene3D" id="1.10.357.10">
    <property type="entry name" value="Tetracycline Repressor, domain 2"/>
    <property type="match status" value="1"/>
</dbReference>
<gene>
    <name evidence="6" type="ORF">K8V11_01650</name>
</gene>
<dbReference type="GO" id="GO:0003700">
    <property type="term" value="F:DNA-binding transcription factor activity"/>
    <property type="evidence" value="ECO:0007669"/>
    <property type="project" value="TreeGrafter"/>
</dbReference>
<keyword evidence="2 4" id="KW-0238">DNA-binding</keyword>
<dbReference type="Proteomes" id="UP000776650">
    <property type="component" value="Unassembled WGS sequence"/>
</dbReference>
<feature type="DNA-binding region" description="H-T-H motif" evidence="4">
    <location>
        <begin position="32"/>
        <end position="51"/>
    </location>
</feature>
<comment type="caution">
    <text evidence="6">The sequence shown here is derived from an EMBL/GenBank/DDBJ whole genome shotgun (WGS) entry which is preliminary data.</text>
</comment>
<dbReference type="InterPro" id="IPR001647">
    <property type="entry name" value="HTH_TetR"/>
</dbReference>
<evidence type="ECO:0000313" key="7">
    <source>
        <dbReference type="Proteomes" id="UP000776650"/>
    </source>
</evidence>
<evidence type="ECO:0000256" key="4">
    <source>
        <dbReference type="PROSITE-ProRule" id="PRU00335"/>
    </source>
</evidence>
<feature type="domain" description="HTH tetR-type" evidence="5">
    <location>
        <begin position="9"/>
        <end position="69"/>
    </location>
</feature>
<dbReference type="InterPro" id="IPR009057">
    <property type="entry name" value="Homeodomain-like_sf"/>
</dbReference>
<dbReference type="PANTHER" id="PTHR30055:SF234">
    <property type="entry name" value="HTH-TYPE TRANSCRIPTIONAL REGULATOR BETI"/>
    <property type="match status" value="1"/>
</dbReference>
<keyword evidence="1" id="KW-0805">Transcription regulation</keyword>
<name>A0A921F1Q0_9ACTN</name>
<organism evidence="6 7">
    <name type="scientific">Dietzia timorensis</name>
    <dbReference type="NCBI Taxonomy" id="499555"/>
    <lineage>
        <taxon>Bacteria</taxon>
        <taxon>Bacillati</taxon>
        <taxon>Actinomycetota</taxon>
        <taxon>Actinomycetes</taxon>
        <taxon>Mycobacteriales</taxon>
        <taxon>Dietziaceae</taxon>
        <taxon>Dietzia</taxon>
    </lineage>
</organism>
<evidence type="ECO:0000256" key="1">
    <source>
        <dbReference type="ARBA" id="ARBA00023015"/>
    </source>
</evidence>
<evidence type="ECO:0000256" key="3">
    <source>
        <dbReference type="ARBA" id="ARBA00023163"/>
    </source>
</evidence>
<reference evidence="6" key="2">
    <citation type="submission" date="2021-09" db="EMBL/GenBank/DDBJ databases">
        <authorList>
            <person name="Gilroy R."/>
        </authorList>
    </citation>
    <scope>NUCLEOTIDE SEQUENCE</scope>
    <source>
        <strain evidence="6">ChiGjej1B1-18357</strain>
    </source>
</reference>
<dbReference type="EMBL" id="DYXM01000034">
    <property type="protein sequence ID" value="HJE89700.1"/>
    <property type="molecule type" value="Genomic_DNA"/>
</dbReference>
<sequence length="211" mass="22816">MGQRPPEGLGSRDRILWAATTMLGEGPGAILSVRAVAARAEVSAGSLRHHFPTQRELMDAALGVVYEVLLPGDSMHDRSLTARERLVACLQRLLAPGGEEVDSREAWRRAFESYVANEPTQAARNEFLAIDREIRRRIDYCLRVLQGEGTVPAGDNSARVELLLNVVNGLSIARAMPTEVPRAQAELDTLRLAAGSVIVDEAHGGGLSEGE</sequence>
<evidence type="ECO:0000313" key="6">
    <source>
        <dbReference type="EMBL" id="HJE89700.1"/>
    </source>
</evidence>
<evidence type="ECO:0000259" key="5">
    <source>
        <dbReference type="PROSITE" id="PS50977"/>
    </source>
</evidence>
<dbReference type="Pfam" id="PF00440">
    <property type="entry name" value="TetR_N"/>
    <property type="match status" value="1"/>
</dbReference>
<proteinExistence type="predicted"/>
<accession>A0A921F1Q0</accession>
<dbReference type="RefSeq" id="WP_303910471.1">
    <property type="nucleotide sequence ID" value="NZ_DYXM01000034.1"/>
</dbReference>
<dbReference type="InterPro" id="IPR036271">
    <property type="entry name" value="Tet_transcr_reg_TetR-rel_C_sf"/>
</dbReference>
<keyword evidence="3" id="KW-0804">Transcription</keyword>
<dbReference type="PANTHER" id="PTHR30055">
    <property type="entry name" value="HTH-TYPE TRANSCRIPTIONAL REGULATOR RUTR"/>
    <property type="match status" value="1"/>
</dbReference>
<reference evidence="6" key="1">
    <citation type="journal article" date="2021" name="PeerJ">
        <title>Extensive microbial diversity within the chicken gut microbiome revealed by metagenomics and culture.</title>
        <authorList>
            <person name="Gilroy R."/>
            <person name="Ravi A."/>
            <person name="Getino M."/>
            <person name="Pursley I."/>
            <person name="Horton D.L."/>
            <person name="Alikhan N.F."/>
            <person name="Baker D."/>
            <person name="Gharbi K."/>
            <person name="Hall N."/>
            <person name="Watson M."/>
            <person name="Adriaenssens E.M."/>
            <person name="Foster-Nyarko E."/>
            <person name="Jarju S."/>
            <person name="Secka A."/>
            <person name="Antonio M."/>
            <person name="Oren A."/>
            <person name="Chaudhuri R.R."/>
            <person name="La Ragione R."/>
            <person name="Hildebrand F."/>
            <person name="Pallen M.J."/>
        </authorList>
    </citation>
    <scope>NUCLEOTIDE SEQUENCE</scope>
    <source>
        <strain evidence="6">ChiGjej1B1-18357</strain>
    </source>
</reference>
<dbReference type="SUPFAM" id="SSF48498">
    <property type="entry name" value="Tetracyclin repressor-like, C-terminal domain"/>
    <property type="match status" value="1"/>
</dbReference>
<protein>
    <submittedName>
        <fullName evidence="6">TetR/AcrR family transcriptional regulator</fullName>
    </submittedName>
</protein>
<evidence type="ECO:0000256" key="2">
    <source>
        <dbReference type="ARBA" id="ARBA00023125"/>
    </source>
</evidence>
<dbReference type="AlphaFoldDB" id="A0A921F1Q0"/>
<dbReference type="SUPFAM" id="SSF46689">
    <property type="entry name" value="Homeodomain-like"/>
    <property type="match status" value="1"/>
</dbReference>
<dbReference type="PROSITE" id="PS50977">
    <property type="entry name" value="HTH_TETR_2"/>
    <property type="match status" value="1"/>
</dbReference>
<dbReference type="InterPro" id="IPR050109">
    <property type="entry name" value="HTH-type_TetR-like_transc_reg"/>
</dbReference>
<dbReference type="GO" id="GO:0000976">
    <property type="term" value="F:transcription cis-regulatory region binding"/>
    <property type="evidence" value="ECO:0007669"/>
    <property type="project" value="TreeGrafter"/>
</dbReference>